<sequence length="132" mass="15257">MKKKLMVFGFLILICILGVVLYKRKDTPDVIADLKAEDIASIQMNRGDSEYVLSEKEDISKFLAIVQDMKLSKKIFPDQKDGIYLSIDIHIKDQDPVYMAIRHPDVVSVEDRDYASAKDYCEIFSSFLEEWN</sequence>
<dbReference type="RefSeq" id="WP_221919437.1">
    <property type="nucleotide sequence ID" value="NZ_CP173660.1"/>
</dbReference>
<protein>
    <submittedName>
        <fullName evidence="1">Uncharacterized protein</fullName>
    </submittedName>
</protein>
<gene>
    <name evidence="1" type="ORF">FLB61_03710</name>
</gene>
<evidence type="ECO:0000313" key="1">
    <source>
        <dbReference type="EMBL" id="MBY0758214.1"/>
    </source>
</evidence>
<keyword evidence="2" id="KW-1185">Reference proteome</keyword>
<reference evidence="1 2" key="1">
    <citation type="journal article" date="2020" name="New Microbes New Infect">
        <title>Sellimonas caecigallum sp. nov., description and genome sequence of a new member of the Sellimonas genus isolated from the cecum of feral chicken.</title>
        <authorList>
            <person name="Wongkuna S."/>
            <person name="Ghimire S."/>
            <person name="Antony L."/>
            <person name="Chankhamhaengdecha S."/>
            <person name="Janvilisri T."/>
            <person name="Scaria J."/>
        </authorList>
    </citation>
    <scope>NUCLEOTIDE SEQUENCE [LARGE SCALE GENOMIC DNA]</scope>
    <source>
        <strain evidence="1 2">SW451</strain>
    </source>
</reference>
<proteinExistence type="predicted"/>
<evidence type="ECO:0000313" key="2">
    <source>
        <dbReference type="Proteomes" id="UP000779049"/>
    </source>
</evidence>
<dbReference type="EMBL" id="VIRV01000003">
    <property type="protein sequence ID" value="MBY0758214.1"/>
    <property type="molecule type" value="Genomic_DNA"/>
</dbReference>
<name>A0ABS7L5B2_9FIRM</name>
<dbReference type="Proteomes" id="UP000779049">
    <property type="component" value="Unassembled WGS sequence"/>
</dbReference>
<comment type="caution">
    <text evidence="1">The sequence shown here is derived from an EMBL/GenBank/DDBJ whole genome shotgun (WGS) entry which is preliminary data.</text>
</comment>
<organism evidence="1 2">
    <name type="scientific">Sellimonas caecigallum</name>
    <dbReference type="NCBI Taxonomy" id="2592333"/>
    <lineage>
        <taxon>Bacteria</taxon>
        <taxon>Bacillati</taxon>
        <taxon>Bacillota</taxon>
        <taxon>Clostridia</taxon>
        <taxon>Lachnospirales</taxon>
        <taxon>Lachnospiraceae</taxon>
        <taxon>Sellimonas</taxon>
    </lineage>
</organism>
<accession>A0ABS7L5B2</accession>